<gene>
    <name evidence="1" type="ORF">POCULU_LOCUS6989</name>
</gene>
<dbReference type="EMBL" id="CAJVPJ010001441">
    <property type="protein sequence ID" value="CAG8591321.1"/>
    <property type="molecule type" value="Genomic_DNA"/>
</dbReference>
<reference evidence="1" key="1">
    <citation type="submission" date="2021-06" db="EMBL/GenBank/DDBJ databases">
        <authorList>
            <person name="Kallberg Y."/>
            <person name="Tangrot J."/>
            <person name="Rosling A."/>
        </authorList>
    </citation>
    <scope>NUCLEOTIDE SEQUENCE</scope>
    <source>
        <strain evidence="1">IA702</strain>
    </source>
</reference>
<keyword evidence="2" id="KW-1185">Reference proteome</keyword>
<sequence>MANLVTTNDTKNSTNIANTTEIGSSDTIGYPTHLVWTYIRGYLDPLSYIRLHWVDWTGQPKWHEDINSPDDLPMVSYTSPSWAAGYFYEIWAPEYHRYPICVLS</sequence>
<dbReference type="Proteomes" id="UP000789572">
    <property type="component" value="Unassembled WGS sequence"/>
</dbReference>
<protein>
    <submittedName>
        <fullName evidence="1">3749_t:CDS:1</fullName>
    </submittedName>
</protein>
<organism evidence="1 2">
    <name type="scientific">Paraglomus occultum</name>
    <dbReference type="NCBI Taxonomy" id="144539"/>
    <lineage>
        <taxon>Eukaryota</taxon>
        <taxon>Fungi</taxon>
        <taxon>Fungi incertae sedis</taxon>
        <taxon>Mucoromycota</taxon>
        <taxon>Glomeromycotina</taxon>
        <taxon>Glomeromycetes</taxon>
        <taxon>Paraglomerales</taxon>
        <taxon>Paraglomeraceae</taxon>
        <taxon>Paraglomus</taxon>
    </lineage>
</organism>
<comment type="caution">
    <text evidence="1">The sequence shown here is derived from an EMBL/GenBank/DDBJ whole genome shotgun (WGS) entry which is preliminary data.</text>
</comment>
<evidence type="ECO:0000313" key="2">
    <source>
        <dbReference type="Proteomes" id="UP000789572"/>
    </source>
</evidence>
<accession>A0A9N9C4P1</accession>
<proteinExistence type="predicted"/>
<dbReference type="AlphaFoldDB" id="A0A9N9C4P1"/>
<evidence type="ECO:0000313" key="1">
    <source>
        <dbReference type="EMBL" id="CAG8591321.1"/>
    </source>
</evidence>
<name>A0A9N9C4P1_9GLOM</name>